<dbReference type="Pfam" id="PF13707">
    <property type="entry name" value="RloB"/>
    <property type="match status" value="1"/>
</dbReference>
<reference evidence="1" key="2">
    <citation type="submission" date="2021-09" db="EMBL/GenBank/DDBJ databases">
        <authorList>
            <person name="Gilroy R."/>
        </authorList>
    </citation>
    <scope>NUCLEOTIDE SEQUENCE</scope>
    <source>
        <strain evidence="1">4100</strain>
    </source>
</reference>
<gene>
    <name evidence="1" type="ORF">K8V47_06630</name>
</gene>
<accession>A0A4Q0UBH0</accession>
<comment type="caution">
    <text evidence="1">The sequence shown here is derived from an EMBL/GenBank/DDBJ whole genome shotgun (WGS) entry which is preliminary data.</text>
</comment>
<dbReference type="InterPro" id="IPR025591">
    <property type="entry name" value="RloB"/>
</dbReference>
<protein>
    <submittedName>
        <fullName evidence="1">RloB family protein</fullName>
    </submittedName>
</protein>
<evidence type="ECO:0000313" key="1">
    <source>
        <dbReference type="EMBL" id="HJE39413.1"/>
    </source>
</evidence>
<name>A0A4Q0UBH0_9BACT</name>
<dbReference type="AlphaFoldDB" id="A0A4Q0UBH0"/>
<organism evidence="1 2">
    <name type="scientific">Candidatus Amulumruptor caecigallinarius</name>
    <dbReference type="NCBI Taxonomy" id="2109911"/>
    <lineage>
        <taxon>Bacteria</taxon>
        <taxon>Pseudomonadati</taxon>
        <taxon>Bacteroidota</taxon>
        <taxon>Bacteroidia</taxon>
        <taxon>Bacteroidales</taxon>
        <taxon>Muribaculaceae</taxon>
        <taxon>Candidatus Amulumruptor</taxon>
    </lineage>
</organism>
<dbReference type="EMBL" id="DYXT01000034">
    <property type="protein sequence ID" value="HJE39413.1"/>
    <property type="molecule type" value="Genomic_DNA"/>
</dbReference>
<sequence length="234" mass="27478">MGLIPKSKVEQLKREKREAKAAKKRKVATRDKIVRFLIVCEGERTEPNYFKALVKDRYSEVRSEEIIGEGRSTCALVKKTEEIRIRLERQRQLAFDRVWVVFDKDDFNDFNEAIGLADRKGFHAAWTNEAFELWYVLHFVYLDAAISRADYIKILEAEIRKISGYEGFSYRKNDVGIYRLLQTIGNEHQAKLHAQRLRKVFEHSYDFKSHKPCTTVDLLVDELEHPDGLLSRKP</sequence>
<proteinExistence type="predicted"/>
<dbReference type="Proteomes" id="UP000711407">
    <property type="component" value="Unassembled WGS sequence"/>
</dbReference>
<reference evidence="1" key="1">
    <citation type="journal article" date="2021" name="PeerJ">
        <title>Extensive microbial diversity within the chicken gut microbiome revealed by metagenomics and culture.</title>
        <authorList>
            <person name="Gilroy R."/>
            <person name="Ravi A."/>
            <person name="Getino M."/>
            <person name="Pursley I."/>
            <person name="Horton D.L."/>
            <person name="Alikhan N.F."/>
            <person name="Baker D."/>
            <person name="Gharbi K."/>
            <person name="Hall N."/>
            <person name="Watson M."/>
            <person name="Adriaenssens E.M."/>
            <person name="Foster-Nyarko E."/>
            <person name="Jarju S."/>
            <person name="Secka A."/>
            <person name="Antonio M."/>
            <person name="Oren A."/>
            <person name="Chaudhuri R.R."/>
            <person name="La Ragione R."/>
            <person name="Hildebrand F."/>
            <person name="Pallen M.J."/>
        </authorList>
    </citation>
    <scope>NUCLEOTIDE SEQUENCE</scope>
    <source>
        <strain evidence="1">4100</strain>
    </source>
</reference>
<evidence type="ECO:0000313" key="2">
    <source>
        <dbReference type="Proteomes" id="UP000711407"/>
    </source>
</evidence>